<feature type="compositionally biased region" description="Low complexity" evidence="10">
    <location>
        <begin position="57"/>
        <end position="69"/>
    </location>
</feature>
<feature type="domain" description="DEAD-box RNA helicase Q" evidence="13">
    <location>
        <begin position="176"/>
        <end position="204"/>
    </location>
</feature>
<feature type="compositionally biased region" description="Low complexity" evidence="10">
    <location>
        <begin position="9"/>
        <end position="28"/>
    </location>
</feature>
<evidence type="ECO:0000256" key="7">
    <source>
        <dbReference type="ARBA" id="ARBA00024358"/>
    </source>
</evidence>
<evidence type="ECO:0000256" key="3">
    <source>
        <dbReference type="ARBA" id="ARBA00022801"/>
    </source>
</evidence>
<dbReference type="OrthoDB" id="196131at2759"/>
<dbReference type="InterPro" id="IPR044763">
    <property type="entry name" value="Ded1/Dbp1_DEADc"/>
</dbReference>
<reference evidence="15" key="3">
    <citation type="submission" date="2018-08" db="UniProtKB">
        <authorList>
            <consortium name="EnsemblPlants"/>
        </authorList>
    </citation>
    <scope>IDENTIFICATION</scope>
    <source>
        <strain evidence="15">cv. Bd21</strain>
    </source>
</reference>
<keyword evidence="2" id="KW-0547">Nucleotide-binding</keyword>
<evidence type="ECO:0000259" key="11">
    <source>
        <dbReference type="PROSITE" id="PS51192"/>
    </source>
</evidence>
<proteinExistence type="inferred from homology"/>
<evidence type="ECO:0000256" key="10">
    <source>
        <dbReference type="SAM" id="MobiDB-lite"/>
    </source>
</evidence>
<protein>
    <recommendedName>
        <fullName evidence="1">RNA helicase</fullName>
        <ecNumber evidence="1">3.6.4.13</ecNumber>
    </recommendedName>
</protein>
<dbReference type="GO" id="GO:0005634">
    <property type="term" value="C:nucleus"/>
    <property type="evidence" value="ECO:0000318"/>
    <property type="project" value="GO_Central"/>
</dbReference>
<evidence type="ECO:0000313" key="16">
    <source>
        <dbReference type="Proteomes" id="UP000008810"/>
    </source>
</evidence>
<dbReference type="Pfam" id="PF00270">
    <property type="entry name" value="DEAD"/>
    <property type="match status" value="1"/>
</dbReference>
<dbReference type="GO" id="GO:0003724">
    <property type="term" value="F:RNA helicase activity"/>
    <property type="evidence" value="ECO:0000318"/>
    <property type="project" value="GO_Central"/>
</dbReference>
<evidence type="ECO:0000256" key="2">
    <source>
        <dbReference type="ARBA" id="ARBA00022741"/>
    </source>
</evidence>
<keyword evidence="5" id="KW-0067">ATP-binding</keyword>
<feature type="compositionally biased region" description="Gly residues" evidence="10">
    <location>
        <begin position="600"/>
        <end position="631"/>
    </location>
</feature>
<dbReference type="CDD" id="cd18787">
    <property type="entry name" value="SF2_C_DEAD"/>
    <property type="match status" value="1"/>
</dbReference>
<dbReference type="PROSITE" id="PS51192">
    <property type="entry name" value="HELICASE_ATP_BIND_1"/>
    <property type="match status" value="1"/>
</dbReference>
<feature type="region of interest" description="Disordered" evidence="10">
    <location>
        <begin position="93"/>
        <end position="144"/>
    </location>
</feature>
<dbReference type="FunFam" id="3.40.50.300:FF:000008">
    <property type="entry name" value="ATP-dependent RNA helicase RhlB"/>
    <property type="match status" value="1"/>
</dbReference>
<evidence type="ECO:0000256" key="1">
    <source>
        <dbReference type="ARBA" id="ARBA00012552"/>
    </source>
</evidence>
<dbReference type="SMART" id="SM00490">
    <property type="entry name" value="HELICc"/>
    <property type="match status" value="1"/>
</dbReference>
<feature type="domain" description="Helicase ATP-binding" evidence="11">
    <location>
        <begin position="207"/>
        <end position="391"/>
    </location>
</feature>
<evidence type="ECO:0000259" key="12">
    <source>
        <dbReference type="PROSITE" id="PS51194"/>
    </source>
</evidence>
<keyword evidence="3" id="KW-0378">Hydrolase</keyword>
<sequence>MRSSWADSVANAEESAPATAAASAAVANHQNSRPTRSSYVPPHLRGRSPGPPSENHAPGLAPAPAGIPPSGAVQPSGYAAVVGGGSRWAAPPAGGGTGVGVVRQGGGRGGGGGGGGGGWNSRPGLDRRDREPNPFGDVEPPAEVDFESQANTGINFDAYEDIPVETSGHDVPTPVNTFAEIDLGDALNENIRRCKYVRPTPVQRHAIPIVIGGRDLMACAQTGSGKTAAFCFPIISGIMKSRPPQRPRGSRTAYPLALILSPTRELSVQIHEEAKKFAYQTGVRAVVAYGGAPIHQQLRELERGVEILVATPGRLMDLLERARVSLQMVNYLALDEADRMLDMGFEPQIRKIVEQMDMPPRGVRQTMLFSATFPKEIQRLASDFLADYIFLAVGRVGSSTDLIAQRVEFVLEADKRSYLMDLIHAQKANTVPGKQSLTLVFVETKRGADALENWLYTNGFPATSIHGDRTQQEREYALRSFKSGATPILVATDVAARGLDIPDVAHVINFDLPNDIDDYVHRIGRTGRAGKSGVATAFFNEGNMSLARPLCELMQEANQEVPQWLERYSARSSFGGGGGRNRRSGGARFGGRDFRRDRGAGGYGGGGGGGGGGYGGGGYGGGGGGYGGGQGASSSWD</sequence>
<feature type="domain" description="Helicase C-terminal" evidence="12">
    <location>
        <begin position="418"/>
        <end position="569"/>
    </location>
</feature>
<feature type="region of interest" description="Disordered" evidence="10">
    <location>
        <begin position="572"/>
        <end position="637"/>
    </location>
</feature>
<dbReference type="Gramene" id="KQK12607">
    <property type="protein sequence ID" value="KQK12607"/>
    <property type="gene ID" value="BRADI_1g04860v3"/>
</dbReference>
<dbReference type="HOGENOM" id="CLU_003041_16_3_1"/>
<dbReference type="InterPro" id="IPR011545">
    <property type="entry name" value="DEAD/DEAH_box_helicase_dom"/>
</dbReference>
<feature type="region of interest" description="Disordered" evidence="10">
    <location>
        <begin position="1"/>
        <end position="69"/>
    </location>
</feature>
<gene>
    <name evidence="15" type="primary">LOC100829994</name>
    <name evidence="14" type="ORF">BRADI_1g04860v3</name>
</gene>
<dbReference type="InterPro" id="IPR014001">
    <property type="entry name" value="Helicase_ATP-bd"/>
</dbReference>
<dbReference type="EnsemblPlants" id="KQK12607">
    <property type="protein sequence ID" value="KQK12607"/>
    <property type="gene ID" value="BRADI_1g04860v3"/>
</dbReference>
<feature type="compositionally biased region" description="Polar residues" evidence="10">
    <location>
        <begin position="29"/>
        <end position="38"/>
    </location>
</feature>
<dbReference type="GO" id="GO:0003729">
    <property type="term" value="F:mRNA binding"/>
    <property type="evidence" value="ECO:0000318"/>
    <property type="project" value="GO_Central"/>
</dbReference>
<accession>I1GLY9</accession>
<evidence type="ECO:0000256" key="4">
    <source>
        <dbReference type="ARBA" id="ARBA00022806"/>
    </source>
</evidence>
<dbReference type="RefSeq" id="XP_014752134.1">
    <property type="nucleotide sequence ID" value="XM_014896648.2"/>
</dbReference>
<dbReference type="InterPro" id="IPR001650">
    <property type="entry name" value="Helicase_C-like"/>
</dbReference>
<evidence type="ECO:0000256" key="5">
    <source>
        <dbReference type="ARBA" id="ARBA00022840"/>
    </source>
</evidence>
<dbReference type="Gene3D" id="3.40.50.300">
    <property type="entry name" value="P-loop containing nucleotide triphosphate hydrolases"/>
    <property type="match status" value="2"/>
</dbReference>
<keyword evidence="4" id="KW-0347">Helicase</keyword>
<keyword evidence="16" id="KW-1185">Reference proteome</keyword>
<dbReference type="Pfam" id="PF00271">
    <property type="entry name" value="Helicase_C"/>
    <property type="match status" value="1"/>
</dbReference>
<dbReference type="SMART" id="SM00487">
    <property type="entry name" value="DEXDc"/>
    <property type="match status" value="1"/>
</dbReference>
<feature type="compositionally biased region" description="Gly residues" evidence="10">
    <location>
        <begin position="93"/>
        <end position="119"/>
    </location>
</feature>
<evidence type="ECO:0000259" key="13">
    <source>
        <dbReference type="PROSITE" id="PS51195"/>
    </source>
</evidence>
<dbReference type="InterPro" id="IPR014014">
    <property type="entry name" value="RNA_helicase_DEAD_Q_motif"/>
</dbReference>
<evidence type="ECO:0000256" key="9">
    <source>
        <dbReference type="PROSITE-ProRule" id="PRU00552"/>
    </source>
</evidence>
<dbReference type="PROSITE" id="PS51194">
    <property type="entry name" value="HELICASE_CTER"/>
    <property type="match status" value="1"/>
</dbReference>
<keyword evidence="6" id="KW-0694">RNA-binding</keyword>
<dbReference type="EC" id="3.6.4.13" evidence="1"/>
<dbReference type="RefSeq" id="XP_003564206.1">
    <property type="nucleotide sequence ID" value="XM_003564158.4"/>
</dbReference>
<evidence type="ECO:0000313" key="15">
    <source>
        <dbReference type="EnsemblPlants" id="KQK12607"/>
    </source>
</evidence>
<dbReference type="EnsemblPlants" id="KQK12606">
    <property type="protein sequence ID" value="KQK12606"/>
    <property type="gene ID" value="BRADI_1g04860v3"/>
</dbReference>
<dbReference type="KEGG" id="bdi:100829994"/>
<dbReference type="ExpressionAtlas" id="I1GLY9">
    <property type="expression patterns" value="baseline"/>
</dbReference>
<dbReference type="Proteomes" id="UP000008810">
    <property type="component" value="Chromosome 1"/>
</dbReference>
<reference evidence="14" key="2">
    <citation type="submission" date="2017-06" db="EMBL/GenBank/DDBJ databases">
        <title>WGS assembly of Brachypodium distachyon.</title>
        <authorList>
            <consortium name="The International Brachypodium Initiative"/>
            <person name="Lucas S."/>
            <person name="Harmon-Smith M."/>
            <person name="Lail K."/>
            <person name="Tice H."/>
            <person name="Grimwood J."/>
            <person name="Bruce D."/>
            <person name="Barry K."/>
            <person name="Shu S."/>
            <person name="Lindquist E."/>
            <person name="Wang M."/>
            <person name="Pitluck S."/>
            <person name="Vogel J.P."/>
            <person name="Garvin D.F."/>
            <person name="Mockler T.C."/>
            <person name="Schmutz J."/>
            <person name="Rokhsar D."/>
            <person name="Bevan M.W."/>
        </authorList>
    </citation>
    <scope>NUCLEOTIDE SEQUENCE</scope>
    <source>
        <strain evidence="14">Bd21</strain>
    </source>
</reference>
<name>I1GLY9_BRADI</name>
<feature type="short sequence motif" description="Q motif" evidence="9">
    <location>
        <begin position="176"/>
        <end position="204"/>
    </location>
</feature>
<dbReference type="STRING" id="15368.I1GLY9"/>
<dbReference type="EMBL" id="CM000880">
    <property type="protein sequence ID" value="KQK12607.1"/>
    <property type="molecule type" value="Genomic_DNA"/>
</dbReference>
<organism evidence="15">
    <name type="scientific">Brachypodium distachyon</name>
    <name type="common">Purple false brome</name>
    <name type="synonym">Trachynia distachya</name>
    <dbReference type="NCBI Taxonomy" id="15368"/>
    <lineage>
        <taxon>Eukaryota</taxon>
        <taxon>Viridiplantae</taxon>
        <taxon>Streptophyta</taxon>
        <taxon>Embryophyta</taxon>
        <taxon>Tracheophyta</taxon>
        <taxon>Spermatophyta</taxon>
        <taxon>Magnoliopsida</taxon>
        <taxon>Liliopsida</taxon>
        <taxon>Poales</taxon>
        <taxon>Poaceae</taxon>
        <taxon>BOP clade</taxon>
        <taxon>Pooideae</taxon>
        <taxon>Stipodae</taxon>
        <taxon>Brachypodieae</taxon>
        <taxon>Brachypodium</taxon>
    </lineage>
</organism>
<dbReference type="PROSITE" id="PS51195">
    <property type="entry name" value="Q_MOTIF"/>
    <property type="match status" value="1"/>
</dbReference>
<dbReference type="FunFam" id="3.40.50.300:FF:000397">
    <property type="entry name" value="Probable ATP-dependent RNA helicase DDX4"/>
    <property type="match status" value="1"/>
</dbReference>
<feature type="compositionally biased region" description="Basic and acidic residues" evidence="10">
    <location>
        <begin position="590"/>
        <end position="599"/>
    </location>
</feature>
<dbReference type="GeneID" id="100829994"/>
<dbReference type="PANTHER" id="PTHR47958">
    <property type="entry name" value="ATP-DEPENDENT RNA HELICASE DBP3"/>
    <property type="match status" value="1"/>
</dbReference>
<dbReference type="GO" id="GO:0005524">
    <property type="term" value="F:ATP binding"/>
    <property type="evidence" value="ECO:0007669"/>
    <property type="project" value="UniProtKB-KW"/>
</dbReference>
<evidence type="ECO:0000256" key="6">
    <source>
        <dbReference type="ARBA" id="ARBA00022884"/>
    </source>
</evidence>
<dbReference type="OMA" id="ISGNDRW"/>
<dbReference type="SUPFAM" id="SSF52540">
    <property type="entry name" value="P-loop containing nucleoside triphosphate hydrolases"/>
    <property type="match status" value="1"/>
</dbReference>
<reference evidence="14 15" key="1">
    <citation type="journal article" date="2010" name="Nature">
        <title>Genome sequencing and analysis of the model grass Brachypodium distachyon.</title>
        <authorList>
            <consortium name="International Brachypodium Initiative"/>
        </authorList>
    </citation>
    <scope>NUCLEOTIDE SEQUENCE [LARGE SCALE GENOMIC DNA]</scope>
    <source>
        <strain evidence="14">Bd21</strain>
        <strain evidence="15">cv. Bd21</strain>
    </source>
</reference>
<evidence type="ECO:0000256" key="8">
    <source>
        <dbReference type="ARBA" id="ARBA00047984"/>
    </source>
</evidence>
<evidence type="ECO:0000313" key="14">
    <source>
        <dbReference type="EMBL" id="KQK12606.1"/>
    </source>
</evidence>
<dbReference type="AlphaFoldDB" id="I1GLY9"/>
<dbReference type="Gramene" id="KQK12606">
    <property type="protein sequence ID" value="KQK12606"/>
    <property type="gene ID" value="BRADI_1g04860v3"/>
</dbReference>
<dbReference type="GO" id="GO:0016787">
    <property type="term" value="F:hydrolase activity"/>
    <property type="evidence" value="ECO:0007669"/>
    <property type="project" value="UniProtKB-KW"/>
</dbReference>
<comment type="similarity">
    <text evidence="7">Belongs to the DEAD box helicase family. DDX3/DED1 subfamily.</text>
</comment>
<dbReference type="InterPro" id="IPR027417">
    <property type="entry name" value="P-loop_NTPase"/>
</dbReference>
<comment type="catalytic activity">
    <reaction evidence="8">
        <text>ATP + H2O = ADP + phosphate + H(+)</text>
        <dbReference type="Rhea" id="RHEA:13065"/>
        <dbReference type="ChEBI" id="CHEBI:15377"/>
        <dbReference type="ChEBI" id="CHEBI:15378"/>
        <dbReference type="ChEBI" id="CHEBI:30616"/>
        <dbReference type="ChEBI" id="CHEBI:43474"/>
        <dbReference type="ChEBI" id="CHEBI:456216"/>
        <dbReference type="EC" id="3.6.4.13"/>
    </reaction>
</comment>
<dbReference type="EMBL" id="CM000880">
    <property type="protein sequence ID" value="KQK12606.1"/>
    <property type="molecule type" value="Genomic_DNA"/>
</dbReference>
<dbReference type="eggNOG" id="KOG0335">
    <property type="taxonomic scope" value="Eukaryota"/>
</dbReference>
<dbReference type="CDD" id="cd17967">
    <property type="entry name" value="DEADc_DDX3_DDX4"/>
    <property type="match status" value="1"/>
</dbReference>